<dbReference type="InterPro" id="IPR028098">
    <property type="entry name" value="Glyco_trans_4-like_N"/>
</dbReference>
<accession>A0ABW4KJF4</accession>
<dbReference type="PANTHER" id="PTHR45947:SF3">
    <property type="entry name" value="SULFOQUINOVOSYL TRANSFERASE SQD2"/>
    <property type="match status" value="1"/>
</dbReference>
<comment type="caution">
    <text evidence="3">The sequence shown here is derived from an EMBL/GenBank/DDBJ whole genome shotgun (WGS) entry which is preliminary data.</text>
</comment>
<feature type="domain" description="Glycosyltransferase subfamily 4-like N-terminal" evidence="2">
    <location>
        <begin position="19"/>
        <end position="202"/>
    </location>
</feature>
<keyword evidence="4" id="KW-1185">Reference proteome</keyword>
<dbReference type="InterPro" id="IPR001296">
    <property type="entry name" value="Glyco_trans_1"/>
</dbReference>
<dbReference type="CDD" id="cd03794">
    <property type="entry name" value="GT4_WbuB-like"/>
    <property type="match status" value="1"/>
</dbReference>
<organism evidence="3 4">
    <name type="scientific">Siminovitchia sediminis</name>
    <dbReference type="NCBI Taxonomy" id="1274353"/>
    <lineage>
        <taxon>Bacteria</taxon>
        <taxon>Bacillati</taxon>
        <taxon>Bacillota</taxon>
        <taxon>Bacilli</taxon>
        <taxon>Bacillales</taxon>
        <taxon>Bacillaceae</taxon>
        <taxon>Siminovitchia</taxon>
    </lineage>
</organism>
<name>A0ABW4KJF4_9BACI</name>
<protein>
    <submittedName>
        <fullName evidence="3">Glycosyltransferase family 4 protein</fullName>
    </submittedName>
</protein>
<evidence type="ECO:0000259" key="2">
    <source>
        <dbReference type="Pfam" id="PF13579"/>
    </source>
</evidence>
<dbReference type="InterPro" id="IPR050194">
    <property type="entry name" value="Glycosyltransferase_grp1"/>
</dbReference>
<reference evidence="4" key="1">
    <citation type="journal article" date="2019" name="Int. J. Syst. Evol. Microbiol.">
        <title>The Global Catalogue of Microorganisms (GCM) 10K type strain sequencing project: providing services to taxonomists for standard genome sequencing and annotation.</title>
        <authorList>
            <consortium name="The Broad Institute Genomics Platform"/>
            <consortium name="The Broad Institute Genome Sequencing Center for Infectious Disease"/>
            <person name="Wu L."/>
            <person name="Ma J."/>
        </authorList>
    </citation>
    <scope>NUCLEOTIDE SEQUENCE [LARGE SCALE GENOMIC DNA]</scope>
    <source>
        <strain evidence="4">CGMCC 1.12295</strain>
    </source>
</reference>
<feature type="domain" description="Glycosyl transferase family 1" evidence="1">
    <location>
        <begin position="206"/>
        <end position="374"/>
    </location>
</feature>
<proteinExistence type="predicted"/>
<evidence type="ECO:0000313" key="4">
    <source>
        <dbReference type="Proteomes" id="UP001597301"/>
    </source>
</evidence>
<gene>
    <name evidence="3" type="ORF">ACFSCZ_15105</name>
</gene>
<evidence type="ECO:0000313" key="3">
    <source>
        <dbReference type="EMBL" id="MFD1708052.1"/>
    </source>
</evidence>
<dbReference type="Gene3D" id="3.40.50.2000">
    <property type="entry name" value="Glycogen Phosphorylase B"/>
    <property type="match status" value="2"/>
</dbReference>
<sequence length="405" mass="46625">MKKVLMISHNFYPEIGSAANRMKNIYQLLKSKGYLVQVLTTEPSYPNKNTYEDPSFWDDEELNKDPHITRIPIKSRRYSGSIVNRLLYYLEMMWRMMFAILKDRQRYDVIFVTSPPIFVALVGLLAKWKGKNKLILDIRDLWPESLKGVGVFHHPLILNLFYMIERFLYRKADFIIINSLGFQEYIKKQLGPASEKIVYLPNAARQFEMESQTAEKARNQVIYAGNLGRAQDVSLLKELAMKLSENDIGLTVIGYGVEKNQFYEFAQQNGLKNISFLSPTTRRNCLHIIGESDVAIVTLKQKQVFDTVLPGKVIDYMTCKVPIVGSVSGFSKSLIEKEKVGLISEDGSAADLFHKIIYLLKSKEMRQEMSKNSEAYIRKTLIWEKNIETLVECIEKVTDKAGMEL</sequence>
<dbReference type="SUPFAM" id="SSF53756">
    <property type="entry name" value="UDP-Glycosyltransferase/glycogen phosphorylase"/>
    <property type="match status" value="1"/>
</dbReference>
<dbReference type="EMBL" id="JBHUEO010000056">
    <property type="protein sequence ID" value="MFD1708052.1"/>
    <property type="molecule type" value="Genomic_DNA"/>
</dbReference>
<evidence type="ECO:0000259" key="1">
    <source>
        <dbReference type="Pfam" id="PF00534"/>
    </source>
</evidence>
<dbReference type="Pfam" id="PF00534">
    <property type="entry name" value="Glycos_transf_1"/>
    <property type="match status" value="1"/>
</dbReference>
<dbReference type="PANTHER" id="PTHR45947">
    <property type="entry name" value="SULFOQUINOVOSYL TRANSFERASE SQD2"/>
    <property type="match status" value="1"/>
</dbReference>
<dbReference type="Pfam" id="PF13579">
    <property type="entry name" value="Glyco_trans_4_4"/>
    <property type="match status" value="1"/>
</dbReference>
<dbReference type="RefSeq" id="WP_380774945.1">
    <property type="nucleotide sequence ID" value="NZ_JBHUEO010000056.1"/>
</dbReference>
<dbReference type="Proteomes" id="UP001597301">
    <property type="component" value="Unassembled WGS sequence"/>
</dbReference>